<feature type="domain" description="Leucyl-tRNA synthetase editing" evidence="14">
    <location>
        <begin position="220"/>
        <end position="377"/>
    </location>
</feature>
<dbReference type="AlphaFoldDB" id="A0A1G2GT24"/>
<comment type="caution">
    <text evidence="9">Lacks conserved residue(s) required for the propagation of feature annotation.</text>
</comment>
<evidence type="ECO:0000313" key="16">
    <source>
        <dbReference type="Proteomes" id="UP000179106"/>
    </source>
</evidence>
<dbReference type="Pfam" id="PF09334">
    <property type="entry name" value="tRNA-synt_1g"/>
    <property type="match status" value="1"/>
</dbReference>
<evidence type="ECO:0000259" key="12">
    <source>
        <dbReference type="Pfam" id="PF08264"/>
    </source>
</evidence>
<dbReference type="Pfam" id="PF08264">
    <property type="entry name" value="Anticodon_1"/>
    <property type="match status" value="1"/>
</dbReference>
<dbReference type="HAMAP" id="MF_00049_B">
    <property type="entry name" value="Leu_tRNA_synth_B"/>
    <property type="match status" value="1"/>
</dbReference>
<evidence type="ECO:0000256" key="3">
    <source>
        <dbReference type="ARBA" id="ARBA00022598"/>
    </source>
</evidence>
<dbReference type="SUPFAM" id="SSF52374">
    <property type="entry name" value="Nucleotidylyl transferase"/>
    <property type="match status" value="1"/>
</dbReference>
<dbReference type="SUPFAM" id="SSF47323">
    <property type="entry name" value="Anticodon-binding domain of a subclass of class I aminoacyl-tRNA synthetases"/>
    <property type="match status" value="1"/>
</dbReference>
<dbReference type="GO" id="GO:0005829">
    <property type="term" value="C:cytosol"/>
    <property type="evidence" value="ECO:0007669"/>
    <property type="project" value="TreeGrafter"/>
</dbReference>
<organism evidence="15 16">
    <name type="scientific">Candidatus Ryanbacteria bacterium RIFCSPLOWO2_01_FULL_48_26</name>
    <dbReference type="NCBI Taxonomy" id="1802126"/>
    <lineage>
        <taxon>Bacteria</taxon>
        <taxon>Candidatus Ryaniibacteriota</taxon>
    </lineage>
</organism>
<dbReference type="InterPro" id="IPR025709">
    <property type="entry name" value="Leu_tRNA-synth_edit"/>
</dbReference>
<dbReference type="InterPro" id="IPR009008">
    <property type="entry name" value="Val/Leu/Ile-tRNA-synth_edit"/>
</dbReference>
<dbReference type="Gene3D" id="3.40.50.620">
    <property type="entry name" value="HUPs"/>
    <property type="match status" value="2"/>
</dbReference>
<dbReference type="CDD" id="cd07958">
    <property type="entry name" value="Anticodon_Ia_Leu_BEm"/>
    <property type="match status" value="1"/>
</dbReference>
<dbReference type="GO" id="GO:0005524">
    <property type="term" value="F:ATP binding"/>
    <property type="evidence" value="ECO:0007669"/>
    <property type="project" value="UniProtKB-UniRule"/>
</dbReference>
<evidence type="ECO:0000259" key="14">
    <source>
        <dbReference type="Pfam" id="PF13603"/>
    </source>
</evidence>
<feature type="domain" description="Methionyl/Valyl/Leucyl/Isoleucyl-tRNA synthetase anticodon-binding" evidence="12">
    <location>
        <begin position="772"/>
        <end position="883"/>
    </location>
</feature>
<evidence type="ECO:0000256" key="4">
    <source>
        <dbReference type="ARBA" id="ARBA00022741"/>
    </source>
</evidence>
<keyword evidence="4 9" id="KW-0547">Nucleotide-binding</keyword>
<keyword evidence="2 9" id="KW-0963">Cytoplasm</keyword>
<dbReference type="Gene3D" id="3.90.740.10">
    <property type="entry name" value="Valyl/Leucyl/Isoleucyl-tRNA synthetase, editing domain"/>
    <property type="match status" value="1"/>
</dbReference>
<feature type="binding site" evidence="9">
    <location>
        <position position="698"/>
    </location>
    <ligand>
        <name>ATP</name>
        <dbReference type="ChEBI" id="CHEBI:30616"/>
    </ligand>
</feature>
<evidence type="ECO:0000256" key="9">
    <source>
        <dbReference type="HAMAP-Rule" id="MF_00049"/>
    </source>
</evidence>
<feature type="domain" description="Aminoacyl-tRNA synthetase class Ia" evidence="11">
    <location>
        <begin position="520"/>
        <end position="725"/>
    </location>
</feature>
<sequence length="921" mass="106460">MGKYDFHSAEKRWQKAWRKEGTYEPDLEKAKNPFYNLMMFPYPSAEGLHVGNMYAFVGSDIYGRFNRMRGRDVFEPIGLDGFGIHSENYALKVGTHPMEQAKVSEKRFYEQLEAIGNGFAWEEKLETYNPEYYRWTQWIFVHMFKNGLAYRKKQEVNWCPSDKTVLADEQVVDGKCERCGAEVIKKELEQWFFKITDYAERLLKNLESLDWSEKVKIAQRAWIGKSEGSEIVFDVVFPGGGQTGKIPVFTTRADTLFGATFLVFSPEHPWVKLAIDDKHDFMRNKSAVKEYVENAGKKTEIERLAVDKEKTGIRVEGAEAVNPATGEKMPIFIADYVLAHYGTGAIMAVPAHDERDFEFAKKYNLPMQIVIRKSRFTTIKYVTRSLVVDWEKQINPKLYQYRITQDFVEFSLDDKDINEFIPIGREILKEGPYYFSVRGNSKLIVYKDATFDIFQEGADKKAREYGRKLSIPEDELNWSDAMTEKGILVNSGRFGEMDSEKAKWEITKFVGGKQRVQYRLRDWLISRQRYWGPPIPMIFCDSCAAQGKGERADMPGWYTVSGEDLPVELPLIKDFRPTGKDESPLAAHKEFYEVKCPACRANARRETDVSDTFLDSAWYYLRYLNPKNKESALDTSLIKKWLPVEMYIGGAEHAVLHLLYVRFVAMALHNWGLVHFEEPMKTFRAHGLLIKDGAKMSKSKGNVINPDEYIENFGADTLRMYLMFIAPFEQGGDFRDSGMLGVERFLKRVWKLWSDKHAETSDKKNPVELEKIAHRTIKKVTDDIESLRYNTAVSALMIFLNKIEEIQPSLSHVSCLVFLKLLAPFAPHMAEEIWRNVLGNKTSIHREPWPEFDEKLIQEEKFTLVIQVNGKVRDSVEVEAGISEQKAREVALARERIITSMGSQKPKRVIYVRDKLINIVL</sequence>
<dbReference type="Pfam" id="PF13603">
    <property type="entry name" value="tRNA-synt_1_2"/>
    <property type="match status" value="1"/>
</dbReference>
<evidence type="ECO:0000256" key="1">
    <source>
        <dbReference type="ARBA" id="ARBA00005594"/>
    </source>
</evidence>
<evidence type="ECO:0000259" key="11">
    <source>
        <dbReference type="Pfam" id="PF00133"/>
    </source>
</evidence>
<evidence type="ECO:0000256" key="10">
    <source>
        <dbReference type="RuleBase" id="RU363035"/>
    </source>
</evidence>
<dbReference type="InterPro" id="IPR002300">
    <property type="entry name" value="aa-tRNA-synth_Ia"/>
</dbReference>
<dbReference type="PROSITE" id="PS00178">
    <property type="entry name" value="AA_TRNA_LIGASE_I"/>
    <property type="match status" value="1"/>
</dbReference>
<evidence type="ECO:0000313" key="15">
    <source>
        <dbReference type="EMBL" id="OGZ53101.1"/>
    </source>
</evidence>
<dbReference type="EMBL" id="MHNW01000030">
    <property type="protein sequence ID" value="OGZ53101.1"/>
    <property type="molecule type" value="Genomic_DNA"/>
</dbReference>
<dbReference type="PRINTS" id="PR00985">
    <property type="entry name" value="TRNASYNTHLEU"/>
</dbReference>
<keyword evidence="3 9" id="KW-0436">Ligase</keyword>
<evidence type="ECO:0000259" key="13">
    <source>
        <dbReference type="Pfam" id="PF09334"/>
    </source>
</evidence>
<protein>
    <recommendedName>
        <fullName evidence="9">Leucine--tRNA ligase</fullName>
        <ecNumber evidence="9">6.1.1.4</ecNumber>
    </recommendedName>
    <alternativeName>
        <fullName evidence="9">Leucyl-tRNA synthetase</fullName>
        <shortName evidence="9">LeuRS</shortName>
    </alternativeName>
</protein>
<dbReference type="FunFam" id="1.10.730.10:FF:000002">
    <property type="entry name" value="Leucine--tRNA ligase"/>
    <property type="match status" value="1"/>
</dbReference>
<dbReference type="GO" id="GO:0006429">
    <property type="term" value="P:leucyl-tRNA aminoacylation"/>
    <property type="evidence" value="ECO:0007669"/>
    <property type="project" value="UniProtKB-UniRule"/>
</dbReference>
<evidence type="ECO:0000256" key="5">
    <source>
        <dbReference type="ARBA" id="ARBA00022840"/>
    </source>
</evidence>
<evidence type="ECO:0000256" key="6">
    <source>
        <dbReference type="ARBA" id="ARBA00022917"/>
    </source>
</evidence>
<reference evidence="15 16" key="1">
    <citation type="journal article" date="2016" name="Nat. Commun.">
        <title>Thousands of microbial genomes shed light on interconnected biogeochemical processes in an aquifer system.</title>
        <authorList>
            <person name="Anantharaman K."/>
            <person name="Brown C.T."/>
            <person name="Hug L.A."/>
            <person name="Sharon I."/>
            <person name="Castelle C.J."/>
            <person name="Probst A.J."/>
            <person name="Thomas B.C."/>
            <person name="Singh A."/>
            <person name="Wilkins M.J."/>
            <person name="Karaoz U."/>
            <person name="Brodie E.L."/>
            <person name="Williams K.H."/>
            <person name="Hubbard S.S."/>
            <person name="Banfield J.F."/>
        </authorList>
    </citation>
    <scope>NUCLEOTIDE SEQUENCE [LARGE SCALE GENOMIC DNA]</scope>
</reference>
<name>A0A1G2GT24_9BACT</name>
<dbReference type="SUPFAM" id="SSF50677">
    <property type="entry name" value="ValRS/IleRS/LeuRS editing domain"/>
    <property type="match status" value="1"/>
</dbReference>
<dbReference type="GO" id="GO:0004823">
    <property type="term" value="F:leucine-tRNA ligase activity"/>
    <property type="evidence" value="ECO:0007669"/>
    <property type="project" value="UniProtKB-UniRule"/>
</dbReference>
<dbReference type="InterPro" id="IPR014729">
    <property type="entry name" value="Rossmann-like_a/b/a_fold"/>
</dbReference>
<dbReference type="InterPro" id="IPR009080">
    <property type="entry name" value="tRNAsynth_Ia_anticodon-bd"/>
</dbReference>
<keyword evidence="5 9" id="KW-0067">ATP-binding</keyword>
<evidence type="ECO:0000256" key="2">
    <source>
        <dbReference type="ARBA" id="ARBA00022490"/>
    </source>
</evidence>
<comment type="catalytic activity">
    <reaction evidence="8 9">
        <text>tRNA(Leu) + L-leucine + ATP = L-leucyl-tRNA(Leu) + AMP + diphosphate</text>
        <dbReference type="Rhea" id="RHEA:11688"/>
        <dbReference type="Rhea" id="RHEA-COMP:9613"/>
        <dbReference type="Rhea" id="RHEA-COMP:9622"/>
        <dbReference type="ChEBI" id="CHEBI:30616"/>
        <dbReference type="ChEBI" id="CHEBI:33019"/>
        <dbReference type="ChEBI" id="CHEBI:57427"/>
        <dbReference type="ChEBI" id="CHEBI:78442"/>
        <dbReference type="ChEBI" id="CHEBI:78494"/>
        <dbReference type="ChEBI" id="CHEBI:456215"/>
        <dbReference type="EC" id="6.1.1.4"/>
    </reaction>
</comment>
<comment type="caution">
    <text evidence="15">The sequence shown here is derived from an EMBL/GenBank/DDBJ whole genome shotgun (WGS) entry which is preliminary data.</text>
</comment>
<accession>A0A1G2GT24</accession>
<proteinExistence type="inferred from homology"/>
<keyword evidence="7 9" id="KW-0030">Aminoacyl-tRNA synthetase</keyword>
<feature type="domain" description="Methionyl/Leucyl tRNA synthetase" evidence="13">
    <location>
        <begin position="40"/>
        <end position="182"/>
    </location>
</feature>
<dbReference type="InterPro" id="IPR013155">
    <property type="entry name" value="M/V/L/I-tRNA-synth_anticd-bd"/>
</dbReference>
<dbReference type="Gene3D" id="3.10.20.590">
    <property type="match status" value="1"/>
</dbReference>
<dbReference type="EC" id="6.1.1.4" evidence="9"/>
<dbReference type="Pfam" id="PF00133">
    <property type="entry name" value="tRNA-synt_1"/>
    <property type="match status" value="1"/>
</dbReference>
<evidence type="ECO:0000256" key="8">
    <source>
        <dbReference type="ARBA" id="ARBA00047469"/>
    </source>
</evidence>
<dbReference type="InterPro" id="IPR001412">
    <property type="entry name" value="aa-tRNA-synth_I_CS"/>
</dbReference>
<dbReference type="GO" id="GO:0002161">
    <property type="term" value="F:aminoacyl-tRNA deacylase activity"/>
    <property type="evidence" value="ECO:0007669"/>
    <property type="project" value="InterPro"/>
</dbReference>
<dbReference type="Gene3D" id="1.10.730.10">
    <property type="entry name" value="Isoleucyl-tRNA Synthetase, Domain 1"/>
    <property type="match status" value="1"/>
</dbReference>
<comment type="subcellular location">
    <subcellularLocation>
        <location evidence="9">Cytoplasm</location>
    </subcellularLocation>
</comment>
<comment type="similarity">
    <text evidence="1 9 10">Belongs to the class-I aminoacyl-tRNA synthetase family.</text>
</comment>
<evidence type="ECO:0000256" key="7">
    <source>
        <dbReference type="ARBA" id="ARBA00023146"/>
    </source>
</evidence>
<dbReference type="InterPro" id="IPR015413">
    <property type="entry name" value="Methionyl/Leucyl_tRNA_Synth"/>
</dbReference>
<dbReference type="PANTHER" id="PTHR43740:SF2">
    <property type="entry name" value="LEUCINE--TRNA LIGASE, MITOCHONDRIAL"/>
    <property type="match status" value="1"/>
</dbReference>
<keyword evidence="6 9" id="KW-0648">Protein biosynthesis</keyword>
<dbReference type="PANTHER" id="PTHR43740">
    <property type="entry name" value="LEUCYL-TRNA SYNTHETASE"/>
    <property type="match status" value="1"/>
</dbReference>
<dbReference type="InterPro" id="IPR002302">
    <property type="entry name" value="Leu-tRNA-ligase"/>
</dbReference>
<gene>
    <name evidence="9" type="primary">leuS</name>
    <name evidence="15" type="ORF">A3B25_01900</name>
</gene>
<dbReference type="Proteomes" id="UP000179106">
    <property type="component" value="Unassembled WGS sequence"/>
</dbReference>
<dbReference type="STRING" id="1802126.A3B25_01900"/>
<feature type="short sequence motif" description="'KMSKS' region" evidence="9">
    <location>
        <begin position="695"/>
        <end position="699"/>
    </location>
</feature>